<evidence type="ECO:0000256" key="20">
    <source>
        <dbReference type="ARBA" id="ARBA00047769"/>
    </source>
</evidence>
<feature type="transmembrane region" description="Helical" evidence="23">
    <location>
        <begin position="65"/>
        <end position="87"/>
    </location>
</feature>
<keyword evidence="6" id="KW-1003">Cell membrane</keyword>
<evidence type="ECO:0000256" key="14">
    <source>
        <dbReference type="ARBA" id="ARBA00023157"/>
    </source>
</evidence>
<comment type="caution">
    <text evidence="24">The sequence shown here is derived from an EMBL/GenBank/DDBJ whole genome shotgun (WGS) entry which is preliminary data.</text>
</comment>
<evidence type="ECO:0000256" key="17">
    <source>
        <dbReference type="ARBA" id="ARBA00036250"/>
    </source>
</evidence>
<evidence type="ECO:0000256" key="1">
    <source>
        <dbReference type="ARBA" id="ARBA00004337"/>
    </source>
</evidence>
<dbReference type="GO" id="GO:0015293">
    <property type="term" value="F:symporter activity"/>
    <property type="evidence" value="ECO:0007669"/>
    <property type="project" value="UniProtKB-KW"/>
</dbReference>
<keyword evidence="7" id="KW-0963">Cytoplasm</keyword>
<feature type="transmembrane region" description="Helical" evidence="23">
    <location>
        <begin position="191"/>
        <end position="213"/>
    </location>
</feature>
<name>A0A2G8KLK9_STIJA</name>
<feature type="transmembrane region" description="Helical" evidence="23">
    <location>
        <begin position="153"/>
        <end position="179"/>
    </location>
</feature>
<comment type="catalytic activity">
    <reaction evidence="17">
        <text>folate(in) + H(+)(in) = folate(out) + H(+)(out)</text>
        <dbReference type="Rhea" id="RHEA:70159"/>
        <dbReference type="ChEBI" id="CHEBI:15378"/>
        <dbReference type="ChEBI" id="CHEBI:62501"/>
    </reaction>
</comment>
<evidence type="ECO:0000256" key="15">
    <source>
        <dbReference type="ARBA" id="ARBA00023180"/>
    </source>
</evidence>
<keyword evidence="14" id="KW-1015">Disulfide bond</keyword>
<comment type="catalytic activity">
    <reaction evidence="16">
        <text>(6S)-5-methyl-5,6,7,8-tetrahydrofolate(in) + H(+)(in) = (6S)-5-methyl-5,6,7,8-tetrahydrofolate(out) + H(+)(out)</text>
        <dbReference type="Rhea" id="RHEA:70167"/>
        <dbReference type="ChEBI" id="CHEBI:15378"/>
        <dbReference type="ChEBI" id="CHEBI:18608"/>
    </reaction>
</comment>
<comment type="catalytic activity">
    <reaction evidence="20">
        <text>pemetrexed(in) + H(+)(in) = pemetrexed(out) + H(+)(out)</text>
        <dbReference type="Rhea" id="RHEA:70171"/>
        <dbReference type="ChEBI" id="CHEBI:15378"/>
        <dbReference type="ChEBI" id="CHEBI:63724"/>
    </reaction>
</comment>
<feature type="transmembrane region" description="Helical" evidence="23">
    <location>
        <begin position="246"/>
        <end position="265"/>
    </location>
</feature>
<evidence type="ECO:0000256" key="23">
    <source>
        <dbReference type="SAM" id="Phobius"/>
    </source>
</evidence>
<evidence type="ECO:0000256" key="22">
    <source>
        <dbReference type="SAM" id="MobiDB-lite"/>
    </source>
</evidence>
<evidence type="ECO:0000256" key="12">
    <source>
        <dbReference type="ARBA" id="ARBA00022989"/>
    </source>
</evidence>
<dbReference type="PANTHER" id="PTHR23507:SF2">
    <property type="entry name" value="PROTON-COUPLED FOLATE TRANSPORTER"/>
    <property type="match status" value="1"/>
</dbReference>
<protein>
    <recommendedName>
        <fullName evidence="18">Proton-coupled folate transporter</fullName>
    </recommendedName>
    <alternativeName>
        <fullName evidence="19">Solute carrier family 46 member 1</fullName>
    </alternativeName>
</protein>
<feature type="transmembrane region" description="Helical" evidence="23">
    <location>
        <begin position="277"/>
        <end position="302"/>
    </location>
</feature>
<keyword evidence="13 23" id="KW-0472">Membrane</keyword>
<evidence type="ECO:0000256" key="2">
    <source>
        <dbReference type="ARBA" id="ARBA00004424"/>
    </source>
</evidence>
<keyword evidence="11" id="KW-0290">Folate-binding</keyword>
<sequence>MYITTLGFTLYSVLHICVIQFNLSLHILAIASFILGCCGDFTTFVSCGFAYVADTSKISRRIFRIVLAETLITLSGGPGQIGSGFLIEKFGFEAPYILILVCMTLTSLYLYWLTDSVVFDDEQKGKSHYNPKEVLVAMKELLRPRPDGRLWKLISYNVIVFVYIMNAFGFLGTSVLYITSGDPFCLSHHQVGYYEAAQFIASGLGMLIGGALLPICLSDLTVIQISNVVFFGSLIMTGLVRTETGLYVATVLGLARLLAVPLSRARMSKLVEPSEQGVMFALSGCVQSVSTMVGIPVLQAIFPSTNAIFPGLVFIIMAATVIPPGILTIFLQIDDRKQPVKYESLPSEDEAVQESVNREKEPK</sequence>
<dbReference type="AlphaFoldDB" id="A0A2G8KLK9"/>
<dbReference type="SUPFAM" id="SSF103473">
    <property type="entry name" value="MFS general substrate transporter"/>
    <property type="match status" value="1"/>
</dbReference>
<evidence type="ECO:0000256" key="7">
    <source>
        <dbReference type="ARBA" id="ARBA00022490"/>
    </source>
</evidence>
<dbReference type="OrthoDB" id="419734at2759"/>
<dbReference type="InterPro" id="IPR011701">
    <property type="entry name" value="MFS"/>
</dbReference>
<feature type="transmembrane region" description="Helical" evidence="23">
    <location>
        <begin position="27"/>
        <end position="53"/>
    </location>
</feature>
<feature type="region of interest" description="Disordered" evidence="22">
    <location>
        <begin position="344"/>
        <end position="363"/>
    </location>
</feature>
<proteinExistence type="predicted"/>
<organism evidence="24 25">
    <name type="scientific">Stichopus japonicus</name>
    <name type="common">Sea cucumber</name>
    <dbReference type="NCBI Taxonomy" id="307972"/>
    <lineage>
        <taxon>Eukaryota</taxon>
        <taxon>Metazoa</taxon>
        <taxon>Echinodermata</taxon>
        <taxon>Eleutherozoa</taxon>
        <taxon>Echinozoa</taxon>
        <taxon>Holothuroidea</taxon>
        <taxon>Aspidochirotacea</taxon>
        <taxon>Aspidochirotida</taxon>
        <taxon>Stichopodidae</taxon>
        <taxon>Apostichopus</taxon>
    </lineage>
</organism>
<evidence type="ECO:0000256" key="19">
    <source>
        <dbReference type="ARBA" id="ARBA00042514"/>
    </source>
</evidence>
<evidence type="ECO:0000256" key="8">
    <source>
        <dbReference type="ARBA" id="ARBA00022692"/>
    </source>
</evidence>
<keyword evidence="8 23" id="KW-0812">Transmembrane</keyword>
<evidence type="ECO:0000256" key="5">
    <source>
        <dbReference type="ARBA" id="ARBA00022448"/>
    </source>
</evidence>
<gene>
    <name evidence="24" type="ORF">BSL78_14231</name>
</gene>
<evidence type="ECO:0000256" key="11">
    <source>
        <dbReference type="ARBA" id="ARBA00022954"/>
    </source>
</evidence>
<evidence type="ECO:0000256" key="16">
    <source>
        <dbReference type="ARBA" id="ARBA00036193"/>
    </source>
</evidence>
<feature type="transmembrane region" description="Helical" evidence="23">
    <location>
        <begin position="93"/>
        <end position="114"/>
    </location>
</feature>
<dbReference type="Pfam" id="PF07690">
    <property type="entry name" value="MFS_1"/>
    <property type="match status" value="1"/>
</dbReference>
<keyword evidence="10" id="KW-0769">Symport</keyword>
<evidence type="ECO:0000256" key="3">
    <source>
        <dbReference type="ARBA" id="ARBA00004496"/>
    </source>
</evidence>
<keyword evidence="25" id="KW-1185">Reference proteome</keyword>
<dbReference type="InterPro" id="IPR036259">
    <property type="entry name" value="MFS_trans_sf"/>
</dbReference>
<accession>A0A2G8KLK9</accession>
<dbReference type="PANTHER" id="PTHR23507">
    <property type="entry name" value="ZGC:174356"/>
    <property type="match status" value="1"/>
</dbReference>
<dbReference type="GO" id="GO:0016323">
    <property type="term" value="C:basolateral plasma membrane"/>
    <property type="evidence" value="ECO:0007669"/>
    <property type="project" value="UniProtKB-SubCell"/>
</dbReference>
<dbReference type="Proteomes" id="UP000230750">
    <property type="component" value="Unassembled WGS sequence"/>
</dbReference>
<keyword evidence="9" id="KW-0967">Endosome</keyword>
<dbReference type="GO" id="GO:0010008">
    <property type="term" value="C:endosome membrane"/>
    <property type="evidence" value="ECO:0007669"/>
    <property type="project" value="UniProtKB-SubCell"/>
</dbReference>
<comment type="subcellular location">
    <subcellularLocation>
        <location evidence="2">Apical cell membrane</location>
        <topology evidence="2">Multi-pass membrane protein</topology>
    </subcellularLocation>
    <subcellularLocation>
        <location evidence="4">Basolateral cell membrane</location>
        <topology evidence="4">Multi-pass membrane protein</topology>
    </subcellularLocation>
    <subcellularLocation>
        <location evidence="3">Cytoplasm</location>
    </subcellularLocation>
    <subcellularLocation>
        <location evidence="1">Endosome membrane</location>
        <topology evidence="1">Multi-pass membrane protein</topology>
    </subcellularLocation>
</comment>
<evidence type="ECO:0000313" key="25">
    <source>
        <dbReference type="Proteomes" id="UP000230750"/>
    </source>
</evidence>
<dbReference type="EMBL" id="MRZV01000494">
    <property type="protein sequence ID" value="PIK48896.1"/>
    <property type="molecule type" value="Genomic_DNA"/>
</dbReference>
<evidence type="ECO:0000256" key="10">
    <source>
        <dbReference type="ARBA" id="ARBA00022847"/>
    </source>
</evidence>
<dbReference type="Gene3D" id="1.20.1250.20">
    <property type="entry name" value="MFS general substrate transporter like domains"/>
    <property type="match status" value="1"/>
</dbReference>
<dbReference type="GO" id="GO:0016324">
    <property type="term" value="C:apical plasma membrane"/>
    <property type="evidence" value="ECO:0007669"/>
    <property type="project" value="UniProtKB-SubCell"/>
</dbReference>
<evidence type="ECO:0000256" key="9">
    <source>
        <dbReference type="ARBA" id="ARBA00022753"/>
    </source>
</evidence>
<evidence type="ECO:0000256" key="6">
    <source>
        <dbReference type="ARBA" id="ARBA00022475"/>
    </source>
</evidence>
<keyword evidence="15" id="KW-0325">Glycoprotein</keyword>
<evidence type="ECO:0000313" key="24">
    <source>
        <dbReference type="EMBL" id="PIK48896.1"/>
    </source>
</evidence>
<evidence type="ECO:0000256" key="21">
    <source>
        <dbReference type="ARBA" id="ARBA00047850"/>
    </source>
</evidence>
<feature type="transmembrane region" description="Helical" evidence="23">
    <location>
        <begin position="308"/>
        <end position="331"/>
    </location>
</feature>
<keyword evidence="5" id="KW-0813">Transport</keyword>
<evidence type="ECO:0000256" key="4">
    <source>
        <dbReference type="ARBA" id="ARBA00004554"/>
    </source>
</evidence>
<keyword evidence="12 23" id="KW-1133">Transmembrane helix</keyword>
<dbReference type="GO" id="GO:0005542">
    <property type="term" value="F:folic acid binding"/>
    <property type="evidence" value="ECO:0007669"/>
    <property type="project" value="UniProtKB-KW"/>
</dbReference>
<comment type="catalytic activity">
    <reaction evidence="21">
        <text>methotrexate(in) + H(+)(in) = methotrexate(out) + H(+)(out)</text>
        <dbReference type="Rhea" id="RHEA:70163"/>
        <dbReference type="ChEBI" id="CHEBI:15378"/>
        <dbReference type="ChEBI" id="CHEBI:50681"/>
    </reaction>
</comment>
<evidence type="ECO:0000256" key="13">
    <source>
        <dbReference type="ARBA" id="ARBA00023136"/>
    </source>
</evidence>
<evidence type="ECO:0000256" key="18">
    <source>
        <dbReference type="ARBA" id="ARBA00040650"/>
    </source>
</evidence>
<reference evidence="24 25" key="1">
    <citation type="journal article" date="2017" name="PLoS Biol.">
        <title>The sea cucumber genome provides insights into morphological evolution and visceral regeneration.</title>
        <authorList>
            <person name="Zhang X."/>
            <person name="Sun L."/>
            <person name="Yuan J."/>
            <person name="Sun Y."/>
            <person name="Gao Y."/>
            <person name="Zhang L."/>
            <person name="Li S."/>
            <person name="Dai H."/>
            <person name="Hamel J.F."/>
            <person name="Liu C."/>
            <person name="Yu Y."/>
            <person name="Liu S."/>
            <person name="Lin W."/>
            <person name="Guo K."/>
            <person name="Jin S."/>
            <person name="Xu P."/>
            <person name="Storey K.B."/>
            <person name="Huan P."/>
            <person name="Zhang T."/>
            <person name="Zhou Y."/>
            <person name="Zhang J."/>
            <person name="Lin C."/>
            <person name="Li X."/>
            <person name="Xing L."/>
            <person name="Huo D."/>
            <person name="Sun M."/>
            <person name="Wang L."/>
            <person name="Mercier A."/>
            <person name="Li F."/>
            <person name="Yang H."/>
            <person name="Xiang J."/>
        </authorList>
    </citation>
    <scope>NUCLEOTIDE SEQUENCE [LARGE SCALE GENOMIC DNA]</scope>
    <source>
        <strain evidence="24">Shaxun</strain>
        <tissue evidence="24">Muscle</tissue>
    </source>
</reference>